<keyword evidence="2" id="KW-1185">Reference proteome</keyword>
<proteinExistence type="predicted"/>
<sequence>MRWAIENMLQHLSCQSFGTDCKDPIAMIKEPYAWKSNARELEGIKTLLICFPDFKISHIPKAQNGISDSLAKTARCFYRELCYFGCSVPVWLPRPPQV</sequence>
<reference evidence="1 2" key="1">
    <citation type="journal article" date="2020" name="BMC Genomics">
        <title>Intraspecific diversification of the crop wild relative Brassica cretica Lam. using demographic model selection.</title>
        <authorList>
            <person name="Kioukis A."/>
            <person name="Michalopoulou V.A."/>
            <person name="Briers L."/>
            <person name="Pirintsos S."/>
            <person name="Studholme D.J."/>
            <person name="Pavlidis P."/>
            <person name="Sarris P.F."/>
        </authorList>
    </citation>
    <scope>NUCLEOTIDE SEQUENCE [LARGE SCALE GENOMIC DNA]</scope>
    <source>
        <strain evidence="2">cv. PFS-1207/04</strain>
    </source>
</reference>
<evidence type="ECO:0000313" key="2">
    <source>
        <dbReference type="Proteomes" id="UP000266723"/>
    </source>
</evidence>
<gene>
    <name evidence="1" type="ORF">DY000_02019861</name>
</gene>
<dbReference type="Proteomes" id="UP000266723">
    <property type="component" value="Unassembled WGS sequence"/>
</dbReference>
<evidence type="ECO:0008006" key="3">
    <source>
        <dbReference type="Google" id="ProtNLM"/>
    </source>
</evidence>
<comment type="caution">
    <text evidence="1">The sequence shown here is derived from an EMBL/GenBank/DDBJ whole genome shotgun (WGS) entry which is preliminary data.</text>
</comment>
<accession>A0ABQ7D214</accession>
<protein>
    <recommendedName>
        <fullName evidence="3">RNase H type-1 domain-containing protein</fullName>
    </recommendedName>
</protein>
<dbReference type="EMBL" id="QGKV02000759">
    <property type="protein sequence ID" value="KAF3565503.1"/>
    <property type="molecule type" value="Genomic_DNA"/>
</dbReference>
<organism evidence="1 2">
    <name type="scientific">Brassica cretica</name>
    <name type="common">Mustard</name>
    <dbReference type="NCBI Taxonomy" id="69181"/>
    <lineage>
        <taxon>Eukaryota</taxon>
        <taxon>Viridiplantae</taxon>
        <taxon>Streptophyta</taxon>
        <taxon>Embryophyta</taxon>
        <taxon>Tracheophyta</taxon>
        <taxon>Spermatophyta</taxon>
        <taxon>Magnoliopsida</taxon>
        <taxon>eudicotyledons</taxon>
        <taxon>Gunneridae</taxon>
        <taxon>Pentapetalae</taxon>
        <taxon>rosids</taxon>
        <taxon>malvids</taxon>
        <taxon>Brassicales</taxon>
        <taxon>Brassicaceae</taxon>
        <taxon>Brassiceae</taxon>
        <taxon>Brassica</taxon>
    </lineage>
</organism>
<name>A0ABQ7D214_BRACR</name>
<evidence type="ECO:0000313" key="1">
    <source>
        <dbReference type="EMBL" id="KAF3565503.1"/>
    </source>
</evidence>